<feature type="coiled-coil region" evidence="6">
    <location>
        <begin position="127"/>
        <end position="215"/>
    </location>
</feature>
<dbReference type="InterPro" id="IPR010379">
    <property type="entry name" value="EzrA"/>
</dbReference>
<evidence type="ECO:0000256" key="2">
    <source>
        <dbReference type="ARBA" id="ARBA00022989"/>
    </source>
</evidence>
<protein>
    <recommendedName>
        <fullName evidence="6">Septation ring formation regulator EzrA</fullName>
    </recommendedName>
</protein>
<name>A0ABS2GZW1_9LACO</name>
<keyword evidence="2 6" id="KW-1133">Transmembrane helix</keyword>
<feature type="coiled-coil region" evidence="6">
    <location>
        <begin position="470"/>
        <end position="528"/>
    </location>
</feature>
<keyword evidence="6" id="KW-1003">Cell membrane</keyword>
<keyword evidence="3 6" id="KW-0175">Coiled coil</keyword>
<evidence type="ECO:0000256" key="4">
    <source>
        <dbReference type="ARBA" id="ARBA00023136"/>
    </source>
</evidence>
<comment type="subcellular location">
    <subcellularLocation>
        <location evidence="6">Cell membrane</location>
        <topology evidence="6">Single-pass membrane protein</topology>
    </subcellularLocation>
    <text evidence="6">Colocalized with FtsZ to the nascent septal site.</text>
</comment>
<accession>A0ABS2GZW1</accession>
<keyword evidence="5 6" id="KW-0717">Septation</keyword>
<evidence type="ECO:0000256" key="3">
    <source>
        <dbReference type="ARBA" id="ARBA00023054"/>
    </source>
</evidence>
<keyword evidence="9" id="KW-1185">Reference proteome</keyword>
<dbReference type="EMBL" id="JACJKU010000039">
    <property type="protein sequence ID" value="MBM6940811.1"/>
    <property type="molecule type" value="Genomic_DNA"/>
</dbReference>
<evidence type="ECO:0000313" key="8">
    <source>
        <dbReference type="EMBL" id="MBM6940811.1"/>
    </source>
</evidence>
<evidence type="ECO:0000256" key="1">
    <source>
        <dbReference type="ARBA" id="ARBA00022692"/>
    </source>
</evidence>
<evidence type="ECO:0000256" key="7">
    <source>
        <dbReference type="SAM" id="Phobius"/>
    </source>
</evidence>
<keyword evidence="1 6" id="KW-0812">Transmembrane</keyword>
<dbReference type="Proteomes" id="UP000785625">
    <property type="component" value="Unassembled WGS sequence"/>
</dbReference>
<comment type="function">
    <text evidence="6">Negative regulator of FtsZ ring formation; modulates the frequency and position of FtsZ ring formation. Inhibits FtsZ ring formation at polar sites. Interacts either with FtsZ or with one of its binding partners to promote depolymerization.</text>
</comment>
<evidence type="ECO:0000256" key="6">
    <source>
        <dbReference type="HAMAP-Rule" id="MF_00728"/>
    </source>
</evidence>
<keyword evidence="6" id="KW-0132">Cell division</keyword>
<dbReference type="Pfam" id="PF06160">
    <property type="entry name" value="EzrA"/>
    <property type="match status" value="1"/>
</dbReference>
<comment type="similarity">
    <text evidence="6">Belongs to the EzrA family.</text>
</comment>
<sequence>MLQILIGILIIALIVLAIIFFYQKRIITVTKELSAQVDALDGEKLAKKLDSNHLEGLMGESLKKFTALRELYDHDFVDDYQKAQDLVKSIQKDLHGKAVFSTSSQVTELQKLVSQLNTTQSKLKKGINELDQAAKTQSDAIKQLREEYNAFGRKLDEKSFDYGNSKDELQSRLVNLEKKFEHFSDVVSKGDHDAAQELLNDLQERTSAYQKLMDEIPGLYRPLYAVFPDQLKELKSGYADLTKQQYRFTDDDIDKQVDELEKERQMALKKLANLNIAPVKEASEHLTTEIDRLYDVMQKEIDAKPYVDKYIHQLHRHLEHAEKQNQELMNELQRLSNSYTLNNNEIADTRQLDEQLKDISKQYHDDIDSIEKHQAIYSNIWQQQQEAEKALTEIEEQQKKINDSVAGLQSDEQRARKALQGFVSDIRTTKRRVGNLNLPGIPQNYLDYFFVVSDEISKLSNAMNQPQIDMEEITKQLLIVQDDLETLHDKTDNLRDSAALTERMIQYANRLSNNNDEVDSAIQKAQRLFDKHDYSGALETIGTALEEAEAGSFKRIEQDYYKGLNN</sequence>
<feature type="transmembrane region" description="Helical" evidence="7">
    <location>
        <begin position="6"/>
        <end position="22"/>
    </location>
</feature>
<proteinExistence type="inferred from homology"/>
<dbReference type="NCBIfam" id="NF003409">
    <property type="entry name" value="PRK04778.1-3"/>
    <property type="match status" value="1"/>
</dbReference>
<feature type="topological domain" description="Extracellular" evidence="6">
    <location>
        <begin position="1"/>
        <end position="3"/>
    </location>
</feature>
<feature type="topological domain" description="Cytoplasmic" evidence="6">
    <location>
        <begin position="23"/>
        <end position="566"/>
    </location>
</feature>
<reference evidence="8 9" key="1">
    <citation type="journal article" date="2021" name="Sci. Rep.">
        <title>The distribution of antibiotic resistance genes in chicken gut microbiota commensals.</title>
        <authorList>
            <person name="Juricova H."/>
            <person name="Matiasovicova J."/>
            <person name="Kubasova T."/>
            <person name="Cejkova D."/>
            <person name="Rychlik I."/>
        </authorList>
    </citation>
    <scope>NUCLEOTIDE SEQUENCE [LARGE SCALE GENOMIC DNA]</scope>
    <source>
        <strain evidence="8 9">An574</strain>
    </source>
</reference>
<dbReference type="RefSeq" id="WP_204785113.1">
    <property type="nucleotide sequence ID" value="NZ_CALVGD010000016.1"/>
</dbReference>
<dbReference type="HAMAP" id="MF_00728">
    <property type="entry name" value="EzrA"/>
    <property type="match status" value="1"/>
</dbReference>
<keyword evidence="4 6" id="KW-0472">Membrane</keyword>
<feature type="coiled-coil region" evidence="6">
    <location>
        <begin position="311"/>
        <end position="345"/>
    </location>
</feature>
<evidence type="ECO:0000313" key="9">
    <source>
        <dbReference type="Proteomes" id="UP000785625"/>
    </source>
</evidence>
<gene>
    <name evidence="6 8" type="primary">ezrA</name>
    <name evidence="8" type="ORF">H5975_04825</name>
</gene>
<comment type="caution">
    <text evidence="8">The sequence shown here is derived from an EMBL/GenBank/DDBJ whole genome shotgun (WGS) entry which is preliminary data.</text>
</comment>
<organism evidence="8 9">
    <name type="scientific">Limosilactobacillus coleohominis</name>
    <dbReference type="NCBI Taxonomy" id="181675"/>
    <lineage>
        <taxon>Bacteria</taxon>
        <taxon>Bacillati</taxon>
        <taxon>Bacillota</taxon>
        <taxon>Bacilli</taxon>
        <taxon>Lactobacillales</taxon>
        <taxon>Lactobacillaceae</taxon>
        <taxon>Limosilactobacillus</taxon>
    </lineage>
</organism>
<feature type="coiled-coil region" evidence="6">
    <location>
        <begin position="250"/>
        <end position="277"/>
    </location>
</feature>
<evidence type="ECO:0000256" key="5">
    <source>
        <dbReference type="ARBA" id="ARBA00023210"/>
    </source>
</evidence>
<keyword evidence="6" id="KW-0131">Cell cycle</keyword>